<keyword evidence="3" id="KW-1185">Reference proteome</keyword>
<evidence type="ECO:0000256" key="1">
    <source>
        <dbReference type="SAM" id="SignalP"/>
    </source>
</evidence>
<gene>
    <name evidence="2" type="ORF">AHMF7605_22390</name>
</gene>
<evidence type="ECO:0008006" key="4">
    <source>
        <dbReference type="Google" id="ProtNLM"/>
    </source>
</evidence>
<name>A0A2T2YKL7_9BACT</name>
<keyword evidence="1" id="KW-0732">Signal</keyword>
<feature type="chain" id="PRO_5015665840" description="DUF5723 domain-containing protein" evidence="1">
    <location>
        <begin position="22"/>
        <end position="141"/>
    </location>
</feature>
<evidence type="ECO:0000313" key="3">
    <source>
        <dbReference type="Proteomes" id="UP000240357"/>
    </source>
</evidence>
<evidence type="ECO:0000313" key="2">
    <source>
        <dbReference type="EMBL" id="PSR56050.1"/>
    </source>
</evidence>
<dbReference type="AlphaFoldDB" id="A0A2T2YKL7"/>
<organism evidence="2 3">
    <name type="scientific">Adhaeribacter arboris</name>
    <dbReference type="NCBI Taxonomy" id="2072846"/>
    <lineage>
        <taxon>Bacteria</taxon>
        <taxon>Pseudomonadati</taxon>
        <taxon>Bacteroidota</taxon>
        <taxon>Cytophagia</taxon>
        <taxon>Cytophagales</taxon>
        <taxon>Hymenobacteraceae</taxon>
        <taxon>Adhaeribacter</taxon>
    </lineage>
</organism>
<dbReference type="EMBL" id="PYFT01000001">
    <property type="protein sequence ID" value="PSR56050.1"/>
    <property type="molecule type" value="Genomic_DNA"/>
</dbReference>
<sequence length="141" mass="15107">MVVFTRLLFCIFLLIALKGSAAHEPFPIGARAAGLAGAAVTLSDVWSSRNNVAGIASLKKVEIGIFAENRFNVTAFTTVGLQAVLPTKKLGSIGVDLSRFGDQWYNEQRLGIGFGHRLGTVNIGIKADLLQTHIDKIVEAI</sequence>
<feature type="signal peptide" evidence="1">
    <location>
        <begin position="1"/>
        <end position="21"/>
    </location>
</feature>
<protein>
    <recommendedName>
        <fullName evidence="4">DUF5723 domain-containing protein</fullName>
    </recommendedName>
</protein>
<comment type="caution">
    <text evidence="2">The sequence shown here is derived from an EMBL/GenBank/DDBJ whole genome shotgun (WGS) entry which is preliminary data.</text>
</comment>
<accession>A0A2T2YKL7</accession>
<reference evidence="2 3" key="1">
    <citation type="submission" date="2018-03" db="EMBL/GenBank/DDBJ databases">
        <title>Adhaeribacter sp. HMF7605 Genome sequencing and assembly.</title>
        <authorList>
            <person name="Kang H."/>
            <person name="Kang J."/>
            <person name="Cha I."/>
            <person name="Kim H."/>
            <person name="Joh K."/>
        </authorList>
    </citation>
    <scope>NUCLEOTIDE SEQUENCE [LARGE SCALE GENOMIC DNA]</scope>
    <source>
        <strain evidence="2 3">HMF7605</strain>
    </source>
</reference>
<dbReference type="OrthoDB" id="9786645at2"/>
<dbReference type="RefSeq" id="WP_106932228.1">
    <property type="nucleotide sequence ID" value="NZ_PYFT01000001.1"/>
</dbReference>
<proteinExistence type="predicted"/>
<dbReference type="Proteomes" id="UP000240357">
    <property type="component" value="Unassembled WGS sequence"/>
</dbReference>